<dbReference type="Pfam" id="PF00665">
    <property type="entry name" value="rve"/>
    <property type="match status" value="1"/>
</dbReference>
<dbReference type="InterPro" id="IPR050951">
    <property type="entry name" value="Retrovirus_Pol_polyprotein"/>
</dbReference>
<organism evidence="2 3">
    <name type="scientific">Lasius niger</name>
    <name type="common">Black garden ant</name>
    <dbReference type="NCBI Taxonomy" id="67767"/>
    <lineage>
        <taxon>Eukaryota</taxon>
        <taxon>Metazoa</taxon>
        <taxon>Ecdysozoa</taxon>
        <taxon>Arthropoda</taxon>
        <taxon>Hexapoda</taxon>
        <taxon>Insecta</taxon>
        <taxon>Pterygota</taxon>
        <taxon>Neoptera</taxon>
        <taxon>Endopterygota</taxon>
        <taxon>Hymenoptera</taxon>
        <taxon>Apocrita</taxon>
        <taxon>Aculeata</taxon>
        <taxon>Formicoidea</taxon>
        <taxon>Formicidae</taxon>
        <taxon>Formicinae</taxon>
        <taxon>Lasius</taxon>
        <taxon>Lasius</taxon>
    </lineage>
</organism>
<dbReference type="PANTHER" id="PTHR37984:SF5">
    <property type="entry name" value="PROTEIN NYNRIN-LIKE"/>
    <property type="match status" value="1"/>
</dbReference>
<dbReference type="EMBL" id="LBMM01026959">
    <property type="protein sequence ID" value="KMQ82260.1"/>
    <property type="molecule type" value="Genomic_DNA"/>
</dbReference>
<dbReference type="OrthoDB" id="7550577at2759"/>
<dbReference type="PANTHER" id="PTHR37984">
    <property type="entry name" value="PROTEIN CBG26694"/>
    <property type="match status" value="1"/>
</dbReference>
<comment type="caution">
    <text evidence="2">The sequence shown here is derived from an EMBL/GenBank/DDBJ whole genome shotgun (WGS) entry which is preliminary data.</text>
</comment>
<sequence length="236" mass="26759">MCFECLVNKVPGGKRQGLLHPIKPVRRPFAIIHMDHLGPFVTSSKRNKELLVVIDNLTRFVQLYPLKDTSAKNVVKTLVSFVEAFGLPERIISDRGPCFTSNELEKYCAENGIAHTLNSTAHPQGNGMVERANRTIISAIVTSMESKEHKDWDAKLKEIERSLNNTINKTIGRTPFEILHGYVPRFKDGILRVLADEEADSWNEPVELQNDAREKIAKGQEKMKQYFDKKKSSIVT</sequence>
<dbReference type="PROSITE" id="PS50994">
    <property type="entry name" value="INTEGRASE"/>
    <property type="match status" value="1"/>
</dbReference>
<keyword evidence="3" id="KW-1185">Reference proteome</keyword>
<dbReference type="Gene3D" id="3.30.420.10">
    <property type="entry name" value="Ribonuclease H-like superfamily/Ribonuclease H"/>
    <property type="match status" value="1"/>
</dbReference>
<dbReference type="InterPro" id="IPR036397">
    <property type="entry name" value="RNaseH_sf"/>
</dbReference>
<dbReference type="GO" id="GO:0015074">
    <property type="term" value="P:DNA integration"/>
    <property type="evidence" value="ECO:0007669"/>
    <property type="project" value="InterPro"/>
</dbReference>
<accession>A0A0J7MNT6</accession>
<feature type="non-terminal residue" evidence="2">
    <location>
        <position position="236"/>
    </location>
</feature>
<dbReference type="PaxDb" id="67767-A0A0J7MNT6"/>
<dbReference type="FunFam" id="3.30.420.10:FF:000032">
    <property type="entry name" value="Retrovirus-related Pol polyprotein from transposon 297-like Protein"/>
    <property type="match status" value="1"/>
</dbReference>
<protein>
    <submittedName>
        <fullName evidence="2">Polyprotein of retroviral</fullName>
    </submittedName>
</protein>
<evidence type="ECO:0000259" key="1">
    <source>
        <dbReference type="PROSITE" id="PS50994"/>
    </source>
</evidence>
<evidence type="ECO:0000313" key="3">
    <source>
        <dbReference type="Proteomes" id="UP000036403"/>
    </source>
</evidence>
<gene>
    <name evidence="2" type="ORF">RF55_23627</name>
</gene>
<dbReference type="InterPro" id="IPR012337">
    <property type="entry name" value="RNaseH-like_sf"/>
</dbReference>
<dbReference type="GO" id="GO:0003676">
    <property type="term" value="F:nucleic acid binding"/>
    <property type="evidence" value="ECO:0007669"/>
    <property type="project" value="InterPro"/>
</dbReference>
<proteinExistence type="predicted"/>
<feature type="domain" description="Integrase catalytic" evidence="1">
    <location>
        <begin position="24"/>
        <end position="183"/>
    </location>
</feature>
<name>A0A0J7MNT6_LASNI</name>
<dbReference type="AlphaFoldDB" id="A0A0J7MNT6"/>
<dbReference type="SUPFAM" id="SSF53098">
    <property type="entry name" value="Ribonuclease H-like"/>
    <property type="match status" value="1"/>
</dbReference>
<evidence type="ECO:0000313" key="2">
    <source>
        <dbReference type="EMBL" id="KMQ82260.1"/>
    </source>
</evidence>
<dbReference type="Proteomes" id="UP000036403">
    <property type="component" value="Unassembled WGS sequence"/>
</dbReference>
<dbReference type="InterPro" id="IPR001584">
    <property type="entry name" value="Integrase_cat-core"/>
</dbReference>
<reference evidence="2 3" key="1">
    <citation type="submission" date="2015-04" db="EMBL/GenBank/DDBJ databases">
        <title>Lasius niger genome sequencing.</title>
        <authorList>
            <person name="Konorov E.A."/>
            <person name="Nikitin M.A."/>
            <person name="Kirill M.V."/>
            <person name="Chang P."/>
        </authorList>
    </citation>
    <scope>NUCLEOTIDE SEQUENCE [LARGE SCALE GENOMIC DNA]</scope>
    <source>
        <tissue evidence="2">Whole</tissue>
    </source>
</reference>